<keyword evidence="3" id="KW-0067">ATP-binding</keyword>
<keyword evidence="4" id="KW-1185">Reference proteome</keyword>
<dbReference type="InterPro" id="IPR050742">
    <property type="entry name" value="Helicase_Restrict-Modif_Enz"/>
</dbReference>
<feature type="domain" description="Helicase C-terminal" evidence="2">
    <location>
        <begin position="195"/>
        <end position="344"/>
    </location>
</feature>
<evidence type="ECO:0000259" key="1">
    <source>
        <dbReference type="PROSITE" id="PS51192"/>
    </source>
</evidence>
<dbReference type="PROSITE" id="PS51194">
    <property type="entry name" value="HELICASE_CTER"/>
    <property type="match status" value="1"/>
</dbReference>
<keyword evidence="3" id="KW-0378">Hydrolase</keyword>
<dbReference type="Proteomes" id="UP001379533">
    <property type="component" value="Chromosome"/>
</dbReference>
<reference evidence="3 4" key="1">
    <citation type="submission" date="2021-12" db="EMBL/GenBank/DDBJ databases">
        <title>Discovery of the Pendulisporaceae a myxobacterial family with distinct sporulation behavior and unique specialized metabolism.</title>
        <authorList>
            <person name="Garcia R."/>
            <person name="Popoff A."/>
            <person name="Bader C.D."/>
            <person name="Loehr J."/>
            <person name="Walesch S."/>
            <person name="Walt C."/>
            <person name="Boldt J."/>
            <person name="Bunk B."/>
            <person name="Haeckl F.J.F.P.J."/>
            <person name="Gunesch A.P."/>
            <person name="Birkelbach J."/>
            <person name="Nuebel U."/>
            <person name="Pietschmann T."/>
            <person name="Bach T."/>
            <person name="Mueller R."/>
        </authorList>
    </citation>
    <scope>NUCLEOTIDE SEQUENCE [LARGE SCALE GENOMIC DNA]</scope>
    <source>
        <strain evidence="3 4">MSr12523</strain>
    </source>
</reference>
<gene>
    <name evidence="3" type="ORF">LZC95_07740</name>
</gene>
<name>A0ABZ2KK34_9BACT</name>
<dbReference type="RefSeq" id="WP_394847344.1">
    <property type="nucleotide sequence ID" value="NZ_CP089982.1"/>
</dbReference>
<organism evidence="3 4">
    <name type="scientific">Pendulispora brunnea</name>
    <dbReference type="NCBI Taxonomy" id="2905690"/>
    <lineage>
        <taxon>Bacteria</taxon>
        <taxon>Pseudomonadati</taxon>
        <taxon>Myxococcota</taxon>
        <taxon>Myxococcia</taxon>
        <taxon>Myxococcales</taxon>
        <taxon>Sorangiineae</taxon>
        <taxon>Pendulisporaceae</taxon>
        <taxon>Pendulispora</taxon>
    </lineage>
</organism>
<dbReference type="SMART" id="SM00490">
    <property type="entry name" value="HELICc"/>
    <property type="match status" value="1"/>
</dbReference>
<accession>A0ABZ2KK34</accession>
<proteinExistence type="predicted"/>
<dbReference type="Pfam" id="PF04851">
    <property type="entry name" value="ResIII"/>
    <property type="match status" value="1"/>
</dbReference>
<dbReference type="PROSITE" id="PS51192">
    <property type="entry name" value="HELICASE_ATP_BIND_1"/>
    <property type="match status" value="1"/>
</dbReference>
<dbReference type="EMBL" id="CP089982">
    <property type="protein sequence ID" value="WXA96726.1"/>
    <property type="molecule type" value="Genomic_DNA"/>
</dbReference>
<dbReference type="InterPro" id="IPR006935">
    <property type="entry name" value="Helicase/UvrB_N"/>
</dbReference>
<dbReference type="SUPFAM" id="SSF52540">
    <property type="entry name" value="P-loop containing nucleoside triphosphate hydrolases"/>
    <property type="match status" value="1"/>
</dbReference>
<dbReference type="InterPro" id="IPR014001">
    <property type="entry name" value="Helicase_ATP-bd"/>
</dbReference>
<keyword evidence="3" id="KW-0347">Helicase</keyword>
<protein>
    <submittedName>
        <fullName evidence="3">DEAD/DEAH box helicase</fullName>
    </submittedName>
</protein>
<dbReference type="InterPro" id="IPR001650">
    <property type="entry name" value="Helicase_C-like"/>
</dbReference>
<dbReference type="GO" id="GO:0004386">
    <property type="term" value="F:helicase activity"/>
    <property type="evidence" value="ECO:0007669"/>
    <property type="project" value="UniProtKB-KW"/>
</dbReference>
<evidence type="ECO:0000259" key="2">
    <source>
        <dbReference type="PROSITE" id="PS51194"/>
    </source>
</evidence>
<evidence type="ECO:0000313" key="4">
    <source>
        <dbReference type="Proteomes" id="UP001379533"/>
    </source>
</evidence>
<feature type="domain" description="Helicase ATP-binding" evidence="1">
    <location>
        <begin position="18"/>
        <end position="164"/>
    </location>
</feature>
<dbReference type="PANTHER" id="PTHR47396">
    <property type="entry name" value="TYPE I RESTRICTION ENZYME ECOKI R PROTEIN"/>
    <property type="match status" value="1"/>
</dbReference>
<dbReference type="InterPro" id="IPR027417">
    <property type="entry name" value="P-loop_NTPase"/>
</dbReference>
<evidence type="ECO:0000313" key="3">
    <source>
        <dbReference type="EMBL" id="WXA96726.1"/>
    </source>
</evidence>
<sequence length="443" mass="49393">MTFSLYDFQRELVEQVQERFAAGTRAVLLQSPTGSGKTRTASELLRRETAAGQRSLFLAHLDTLIEDTFERVTAAGVHAGFVQAGRPLDPGAPVQVGSLATLHVRGERPPADFVVVDEAHRAGASTVRAILEAYPEARMLGLSATPQRSDGRPLNVFQEFIAGPAITWLTERGYLVPCDLLSPGEYQERGLWRDPVEFYLEEARGQRALVFAANIAHAVFLRERFANAGVRAACLTGTTPRAARHDIRDRMYAGDLNVIIGVSVFLEGWDLPAAEVAILARPFESCMAYLQAIGRVLRVSPATGKKSCLVGDLKGCVNIHGLPDELRIWLPFGEGDAVRRVDVQTQLRRCEKCFRVFRPSAHCPRCGAPAKHAPKLPLILNKAEKMELYSRFDRAERDMRYFMQLVRIAHRNMRVSQTGAERWALAQFQKRWGRLPEVHRAGE</sequence>
<dbReference type="SMART" id="SM00487">
    <property type="entry name" value="DEXDc"/>
    <property type="match status" value="1"/>
</dbReference>
<keyword evidence="3" id="KW-0547">Nucleotide-binding</keyword>
<dbReference type="Pfam" id="PF00271">
    <property type="entry name" value="Helicase_C"/>
    <property type="match status" value="1"/>
</dbReference>
<dbReference type="PANTHER" id="PTHR47396:SF1">
    <property type="entry name" value="ATP-DEPENDENT HELICASE IRC3-RELATED"/>
    <property type="match status" value="1"/>
</dbReference>
<dbReference type="Gene3D" id="3.40.50.300">
    <property type="entry name" value="P-loop containing nucleotide triphosphate hydrolases"/>
    <property type="match status" value="2"/>
</dbReference>